<reference evidence="2" key="1">
    <citation type="submission" date="2016-02" db="EMBL/GenBank/DDBJ databases">
        <authorList>
            <person name="Wibberg D."/>
        </authorList>
    </citation>
    <scope>NUCLEOTIDE SEQUENCE [LARGE SCALE GENOMIC DNA]</scope>
</reference>
<name>A0A1C3PAE2_9ACTN</name>
<dbReference type="Proteomes" id="UP000199013">
    <property type="component" value="Unassembled WGS sequence"/>
</dbReference>
<keyword evidence="2" id="KW-1185">Reference proteome</keyword>
<gene>
    <name evidence="1" type="ORF">FDG2_4996</name>
</gene>
<proteinExistence type="predicted"/>
<dbReference type="AlphaFoldDB" id="A0A1C3PAE2"/>
<dbReference type="EMBL" id="FLUV01002109">
    <property type="protein sequence ID" value="SBW26648.1"/>
    <property type="molecule type" value="Genomic_DNA"/>
</dbReference>
<organism evidence="1 2">
    <name type="scientific">Candidatus Protofrankia californiensis</name>
    <dbReference type="NCBI Taxonomy" id="1839754"/>
    <lineage>
        <taxon>Bacteria</taxon>
        <taxon>Bacillati</taxon>
        <taxon>Actinomycetota</taxon>
        <taxon>Actinomycetes</taxon>
        <taxon>Frankiales</taxon>
        <taxon>Frankiaceae</taxon>
        <taxon>Protofrankia</taxon>
    </lineage>
</organism>
<accession>A0A1C3PAE2</accession>
<evidence type="ECO:0000313" key="2">
    <source>
        <dbReference type="Proteomes" id="UP000199013"/>
    </source>
</evidence>
<protein>
    <submittedName>
        <fullName evidence="1">Uncharacterized protein</fullName>
    </submittedName>
</protein>
<sequence length="80" mass="8963">MSVWLVGLVAHRIPILGGILGGRPEHGQDRRTQMCARPRTWVTAVIFDNPRYLGRAGNKHENQRRNRWCCQVAEGAAGSL</sequence>
<evidence type="ECO:0000313" key="1">
    <source>
        <dbReference type="EMBL" id="SBW26648.1"/>
    </source>
</evidence>